<dbReference type="InterPro" id="IPR056253">
    <property type="entry name" value="At2g29880-like_C"/>
</dbReference>
<dbReference type="Pfam" id="PF24769">
    <property type="entry name" value="At2g29880_C"/>
    <property type="match status" value="1"/>
</dbReference>
<keyword evidence="4" id="KW-1185">Reference proteome</keyword>
<evidence type="ECO:0008006" key="5">
    <source>
        <dbReference type="Google" id="ProtNLM"/>
    </source>
</evidence>
<dbReference type="InterPro" id="IPR024752">
    <property type="entry name" value="Myb/SANT-like_dom"/>
</dbReference>
<gene>
    <name evidence="3" type="ORF">BUALT_Bualt02G0239000</name>
</gene>
<evidence type="ECO:0000259" key="1">
    <source>
        <dbReference type="Pfam" id="PF12776"/>
    </source>
</evidence>
<dbReference type="Proteomes" id="UP000826271">
    <property type="component" value="Unassembled WGS sequence"/>
</dbReference>
<proteinExistence type="predicted"/>
<evidence type="ECO:0000313" key="4">
    <source>
        <dbReference type="Proteomes" id="UP000826271"/>
    </source>
</evidence>
<dbReference type="Pfam" id="PF12776">
    <property type="entry name" value="Myb_DNA-bind_3"/>
    <property type="match status" value="2"/>
</dbReference>
<comment type="caution">
    <text evidence="3">The sequence shown here is derived from an EMBL/GenBank/DDBJ whole genome shotgun (WGS) entry which is preliminary data.</text>
</comment>
<dbReference type="AlphaFoldDB" id="A0AAV6Y2V9"/>
<feature type="domain" description="Myb/SANT-like" evidence="1">
    <location>
        <begin position="16"/>
        <end position="110"/>
    </location>
</feature>
<evidence type="ECO:0000259" key="2">
    <source>
        <dbReference type="Pfam" id="PF24769"/>
    </source>
</evidence>
<sequence length="518" mass="60270">MGVGVRNGNYRLRTIWTPEMDRYFINLMLEEVSKGNRIDDHLFSKRAWKHMTTLFNAKFNSKYEKDVLKNRHKMLRNLYRTLKNLLEQKGFKWDESRQMVTADNKDWDDYIQAHPDARPYRVKSIPYYYDLCEIYKTRGNDTISKQKAFCNGTMSRSDLGVDDEKPCCDLLEYSTNFGEDKTAPGCVSDVAIESLHDIMIDEDNDILLAKGVVDETYEFLSDIGSIIGARTRTYWQPPMDRYFIDLMIDQVNKGNQFDGLLRKQAWKEMIASFNSKFGFDYEVDILKNRYKTLRKQYNIIKNLLELDGFSWDGARQVVIADDCVWQDYIKAHTDARQYMTRPVPYFEDLCLIFRELNGDEKDITSSHQNPETLDEDPEIKFVPVNRSPAASNSSYDQCYKEKESCSHSDFNVNPTSKCQLEIPSLVGSSKKSRSEDEGVVVQMATKVSSLINKRKEDENLNVVPIERVIAAIQELPDMDEELVLDACDLLEDEKKAKTFLALDGKLRKKWLLRKLRPQ</sequence>
<reference evidence="3" key="1">
    <citation type="submission" date="2019-10" db="EMBL/GenBank/DDBJ databases">
        <authorList>
            <person name="Zhang R."/>
            <person name="Pan Y."/>
            <person name="Wang J."/>
            <person name="Ma R."/>
            <person name="Yu S."/>
        </authorList>
    </citation>
    <scope>NUCLEOTIDE SEQUENCE</scope>
    <source>
        <strain evidence="3">LA-IB0</strain>
        <tissue evidence="3">Leaf</tissue>
    </source>
</reference>
<name>A0AAV6Y2V9_9LAMI</name>
<feature type="domain" description="Myb/SANT-like" evidence="1">
    <location>
        <begin position="234"/>
        <end position="328"/>
    </location>
</feature>
<protein>
    <recommendedName>
        <fullName evidence="5">L10-interacting MYB domain-containing protein</fullName>
    </recommendedName>
</protein>
<dbReference type="PANTHER" id="PTHR46929">
    <property type="entry name" value="EXPRESSED PROTEIN"/>
    <property type="match status" value="1"/>
</dbReference>
<accession>A0AAV6Y2V9</accession>
<feature type="domain" description="At2g29880-like C-terminal" evidence="2">
    <location>
        <begin position="470"/>
        <end position="513"/>
    </location>
</feature>
<dbReference type="PANTHER" id="PTHR46929:SF33">
    <property type="entry name" value="L10-INTERACTING MYB DOMAIN-CONTAINING PROTEIN-LIKE ISOFORM X1"/>
    <property type="match status" value="1"/>
</dbReference>
<evidence type="ECO:0000313" key="3">
    <source>
        <dbReference type="EMBL" id="KAG8389531.1"/>
    </source>
</evidence>
<organism evidence="3 4">
    <name type="scientific">Buddleja alternifolia</name>
    <dbReference type="NCBI Taxonomy" id="168488"/>
    <lineage>
        <taxon>Eukaryota</taxon>
        <taxon>Viridiplantae</taxon>
        <taxon>Streptophyta</taxon>
        <taxon>Embryophyta</taxon>
        <taxon>Tracheophyta</taxon>
        <taxon>Spermatophyta</taxon>
        <taxon>Magnoliopsida</taxon>
        <taxon>eudicotyledons</taxon>
        <taxon>Gunneridae</taxon>
        <taxon>Pentapetalae</taxon>
        <taxon>asterids</taxon>
        <taxon>lamiids</taxon>
        <taxon>Lamiales</taxon>
        <taxon>Scrophulariaceae</taxon>
        <taxon>Buddlejeae</taxon>
        <taxon>Buddleja</taxon>
    </lineage>
</organism>
<dbReference type="EMBL" id="WHWC01000002">
    <property type="protein sequence ID" value="KAG8389531.1"/>
    <property type="molecule type" value="Genomic_DNA"/>
</dbReference>